<name>A0A418W385_9PROT</name>
<comment type="caution">
    <text evidence="1">The sequence shown here is derived from an EMBL/GenBank/DDBJ whole genome shotgun (WGS) entry which is preliminary data.</text>
</comment>
<evidence type="ECO:0000313" key="2">
    <source>
        <dbReference type="Proteomes" id="UP000283458"/>
    </source>
</evidence>
<proteinExistence type="predicted"/>
<dbReference type="Proteomes" id="UP000283458">
    <property type="component" value="Unassembled WGS sequence"/>
</dbReference>
<keyword evidence="2" id="KW-1185">Reference proteome</keyword>
<accession>A0A418W385</accession>
<dbReference type="AlphaFoldDB" id="A0A418W385"/>
<organism evidence="1 2">
    <name type="scientific">Azospirillum cavernae</name>
    <dbReference type="NCBI Taxonomy" id="2320860"/>
    <lineage>
        <taxon>Bacteria</taxon>
        <taxon>Pseudomonadati</taxon>
        <taxon>Pseudomonadota</taxon>
        <taxon>Alphaproteobacteria</taxon>
        <taxon>Rhodospirillales</taxon>
        <taxon>Azospirillaceae</taxon>
        <taxon>Azospirillum</taxon>
    </lineage>
</organism>
<gene>
    <name evidence="1" type="ORF">D3877_08050</name>
</gene>
<dbReference type="RefSeq" id="WP_119830127.1">
    <property type="nucleotide sequence ID" value="NZ_QYUL01000001.1"/>
</dbReference>
<protein>
    <submittedName>
        <fullName evidence="1">SIR2 family protein</fullName>
    </submittedName>
</protein>
<dbReference type="EMBL" id="QYUL01000001">
    <property type="protein sequence ID" value="RJF84477.1"/>
    <property type="molecule type" value="Genomic_DNA"/>
</dbReference>
<evidence type="ECO:0000313" key="1">
    <source>
        <dbReference type="EMBL" id="RJF84477.1"/>
    </source>
</evidence>
<reference evidence="1 2" key="1">
    <citation type="submission" date="2018-09" db="EMBL/GenBank/DDBJ databases">
        <authorList>
            <person name="Zhu H."/>
        </authorList>
    </citation>
    <scope>NUCLEOTIDE SEQUENCE [LARGE SCALE GENOMIC DNA]</scope>
    <source>
        <strain evidence="1 2">K2W22B-5</strain>
    </source>
</reference>
<dbReference type="OrthoDB" id="9802053at2"/>
<sequence length="296" mass="32375">MTDTALAPDADSVTVADTAAAIASIAAALKARQVVPFLGPGAFALLSPDDCPIPRNSAELTQRLNAKVTAPGRFRTNLTAVAQFIETRRHRKTLEAILNEIFSQTVPPTLAHRFLSAIPTPPLIVDVWYDNALDALLTAAADRSWGQIQGLSHPQSTGEWVKYYAADGSETTAAAAEAWDTVLYKPSGAVTPAGNYLISDSDFVELLTEIDIQTPIPPVVKDRRAGRHFLYLGCRFDHEIQRTFGRQISKRSTDQHWAVIQGELSKNEERFLSQMGIQRLDLPLDVAVEMLQEALG</sequence>
<dbReference type="Pfam" id="PF13289">
    <property type="entry name" value="SIR2_2"/>
    <property type="match status" value="1"/>
</dbReference>